<organism evidence="1 2">
    <name type="scientific">Araneus ventricosus</name>
    <name type="common">Orbweaver spider</name>
    <name type="synonym">Epeira ventricosa</name>
    <dbReference type="NCBI Taxonomy" id="182803"/>
    <lineage>
        <taxon>Eukaryota</taxon>
        <taxon>Metazoa</taxon>
        <taxon>Ecdysozoa</taxon>
        <taxon>Arthropoda</taxon>
        <taxon>Chelicerata</taxon>
        <taxon>Arachnida</taxon>
        <taxon>Araneae</taxon>
        <taxon>Araneomorphae</taxon>
        <taxon>Entelegynae</taxon>
        <taxon>Araneoidea</taxon>
        <taxon>Araneidae</taxon>
        <taxon>Araneus</taxon>
    </lineage>
</organism>
<accession>A0A4Y2ATJ6</accession>
<evidence type="ECO:0008006" key="3">
    <source>
        <dbReference type="Google" id="ProtNLM"/>
    </source>
</evidence>
<dbReference type="Gene3D" id="3.30.420.10">
    <property type="entry name" value="Ribonuclease H-like superfamily/Ribonuclease H"/>
    <property type="match status" value="1"/>
</dbReference>
<keyword evidence="2" id="KW-1185">Reference proteome</keyword>
<dbReference type="PANTHER" id="PTHR47326:SF1">
    <property type="entry name" value="HTH PSQ-TYPE DOMAIN-CONTAINING PROTEIN"/>
    <property type="match status" value="1"/>
</dbReference>
<evidence type="ECO:0000313" key="2">
    <source>
        <dbReference type="Proteomes" id="UP000499080"/>
    </source>
</evidence>
<evidence type="ECO:0000313" key="1">
    <source>
        <dbReference type="EMBL" id="GBL83352.1"/>
    </source>
</evidence>
<dbReference type="InterPro" id="IPR036397">
    <property type="entry name" value="RNaseH_sf"/>
</dbReference>
<dbReference type="OrthoDB" id="6726328at2759"/>
<dbReference type="GO" id="GO:0003676">
    <property type="term" value="F:nucleic acid binding"/>
    <property type="evidence" value="ECO:0007669"/>
    <property type="project" value="InterPro"/>
</dbReference>
<sequence>MGAPLCACTMNISRAAHVPQSLSRSVWFQHEGAPSHYTNDVRQHLNVKFGQHWKGRGGPVHWPARSLDLSRLDFFYWGQMETLVYETPVDSEEDLVARISLDAREMQG</sequence>
<proteinExistence type="predicted"/>
<protein>
    <recommendedName>
        <fullName evidence="3">Tc1-like transposase DDE domain-containing protein</fullName>
    </recommendedName>
</protein>
<dbReference type="Proteomes" id="UP000499080">
    <property type="component" value="Unassembled WGS sequence"/>
</dbReference>
<dbReference type="EMBL" id="BGPR01000032">
    <property type="protein sequence ID" value="GBL83352.1"/>
    <property type="molecule type" value="Genomic_DNA"/>
</dbReference>
<comment type="caution">
    <text evidence="1">The sequence shown here is derived from an EMBL/GenBank/DDBJ whole genome shotgun (WGS) entry which is preliminary data.</text>
</comment>
<reference evidence="1 2" key="1">
    <citation type="journal article" date="2019" name="Sci. Rep.">
        <title>Orb-weaving spider Araneus ventricosus genome elucidates the spidroin gene catalogue.</title>
        <authorList>
            <person name="Kono N."/>
            <person name="Nakamura H."/>
            <person name="Ohtoshi R."/>
            <person name="Moran D.A.P."/>
            <person name="Shinohara A."/>
            <person name="Yoshida Y."/>
            <person name="Fujiwara M."/>
            <person name="Mori M."/>
            <person name="Tomita M."/>
            <person name="Arakawa K."/>
        </authorList>
    </citation>
    <scope>NUCLEOTIDE SEQUENCE [LARGE SCALE GENOMIC DNA]</scope>
</reference>
<name>A0A4Y2ATJ6_ARAVE</name>
<dbReference type="AlphaFoldDB" id="A0A4Y2ATJ6"/>
<gene>
    <name evidence="1" type="ORF">AVEN_110665_1</name>
</gene>
<dbReference type="PANTHER" id="PTHR47326">
    <property type="entry name" value="TRANSPOSABLE ELEMENT TC3 TRANSPOSASE-LIKE PROTEIN"/>
    <property type="match status" value="1"/>
</dbReference>